<dbReference type="AlphaFoldDB" id="A0A939PC04"/>
<protein>
    <submittedName>
        <fullName evidence="3">Uncharacterized protein</fullName>
    </submittedName>
</protein>
<dbReference type="Proteomes" id="UP000669179">
    <property type="component" value="Unassembled WGS sequence"/>
</dbReference>
<sequence>MIITLLCAAVLGGVIGGAELVARYRDKPANAVLSPSGLLYVLVNATASVIALVATQTAGWRFGLPASAPSVSLYVVQVIAAGLGAAALFRTSFTLAHDKGISIGPISVLHGMLKIVDAALERKRALSRLSHDDLAGLSFTRDHAAMTELCCHALETFDLAEAQRLGELASDLRYREDLTDADKLDCFGLELNRLVGERALRKAADRLRDRPEAEPVAAPHYDERLVSVSGGTAATAPQAPAPAVPAQAPATAPVPAQAPAPAPAAVPAQAPAPTEVLERPEGLTGEHDGDPARPGDLPRPVGGRLTRRSFRDN</sequence>
<evidence type="ECO:0000256" key="2">
    <source>
        <dbReference type="SAM" id="Phobius"/>
    </source>
</evidence>
<evidence type="ECO:0000313" key="4">
    <source>
        <dbReference type="Proteomes" id="UP000669179"/>
    </source>
</evidence>
<proteinExistence type="predicted"/>
<feature type="region of interest" description="Disordered" evidence="1">
    <location>
        <begin position="232"/>
        <end position="313"/>
    </location>
</feature>
<dbReference type="EMBL" id="JAGEOJ010000009">
    <property type="protein sequence ID" value="MBO2449810.1"/>
    <property type="molecule type" value="Genomic_DNA"/>
</dbReference>
<keyword evidence="2" id="KW-1133">Transmembrane helix</keyword>
<dbReference type="RefSeq" id="WP_208257707.1">
    <property type="nucleotide sequence ID" value="NZ_JAGEOJ010000009.1"/>
</dbReference>
<feature type="transmembrane region" description="Helical" evidence="2">
    <location>
        <begin position="37"/>
        <end position="59"/>
    </location>
</feature>
<accession>A0A939PC04</accession>
<feature type="compositionally biased region" description="Low complexity" evidence="1">
    <location>
        <begin position="265"/>
        <end position="274"/>
    </location>
</feature>
<evidence type="ECO:0000313" key="3">
    <source>
        <dbReference type="EMBL" id="MBO2449810.1"/>
    </source>
</evidence>
<evidence type="ECO:0000256" key="1">
    <source>
        <dbReference type="SAM" id="MobiDB-lite"/>
    </source>
</evidence>
<organism evidence="3 4">
    <name type="scientific">Actinomadura barringtoniae</name>
    <dbReference type="NCBI Taxonomy" id="1427535"/>
    <lineage>
        <taxon>Bacteria</taxon>
        <taxon>Bacillati</taxon>
        <taxon>Actinomycetota</taxon>
        <taxon>Actinomycetes</taxon>
        <taxon>Streptosporangiales</taxon>
        <taxon>Thermomonosporaceae</taxon>
        <taxon>Actinomadura</taxon>
    </lineage>
</organism>
<name>A0A939PC04_9ACTN</name>
<feature type="compositionally biased region" description="Basic and acidic residues" evidence="1">
    <location>
        <begin position="276"/>
        <end position="293"/>
    </location>
</feature>
<feature type="compositionally biased region" description="Low complexity" evidence="1">
    <location>
        <begin position="244"/>
        <end position="255"/>
    </location>
</feature>
<comment type="caution">
    <text evidence="3">The sequence shown here is derived from an EMBL/GenBank/DDBJ whole genome shotgun (WGS) entry which is preliminary data.</text>
</comment>
<reference evidence="3" key="1">
    <citation type="submission" date="2021-03" db="EMBL/GenBank/DDBJ databases">
        <authorList>
            <person name="Kanchanasin P."/>
            <person name="Saeng-In P."/>
            <person name="Phongsopitanun W."/>
            <person name="Yuki M."/>
            <person name="Kudo T."/>
            <person name="Ohkuma M."/>
            <person name="Tanasupawat S."/>
        </authorList>
    </citation>
    <scope>NUCLEOTIDE SEQUENCE</scope>
    <source>
        <strain evidence="3">GKU 128</strain>
    </source>
</reference>
<gene>
    <name evidence="3" type="ORF">J4573_22100</name>
</gene>
<keyword evidence="2" id="KW-0812">Transmembrane</keyword>
<keyword evidence="4" id="KW-1185">Reference proteome</keyword>
<keyword evidence="2" id="KW-0472">Membrane</keyword>
<feature type="transmembrane region" description="Helical" evidence="2">
    <location>
        <begin position="71"/>
        <end position="89"/>
    </location>
</feature>